<dbReference type="GO" id="GO:0003676">
    <property type="term" value="F:nucleic acid binding"/>
    <property type="evidence" value="ECO:0007669"/>
    <property type="project" value="InterPro"/>
</dbReference>
<dbReference type="GO" id="GO:0032259">
    <property type="term" value="P:methylation"/>
    <property type="evidence" value="ECO:0007669"/>
    <property type="project" value="UniProtKB-KW"/>
</dbReference>
<evidence type="ECO:0000259" key="5">
    <source>
        <dbReference type="Pfam" id="PF05175"/>
    </source>
</evidence>
<evidence type="ECO:0000256" key="1">
    <source>
        <dbReference type="ARBA" id="ARBA00022490"/>
    </source>
</evidence>
<dbReference type="Pfam" id="PF05175">
    <property type="entry name" value="MTS"/>
    <property type="match status" value="1"/>
</dbReference>
<dbReference type="GO" id="GO:0008757">
    <property type="term" value="F:S-adenosylmethionine-dependent methyltransferase activity"/>
    <property type="evidence" value="ECO:0007669"/>
    <property type="project" value="InterPro"/>
</dbReference>
<dbReference type="InterPro" id="IPR002052">
    <property type="entry name" value="DNA_methylase_N6_adenine_CS"/>
</dbReference>
<keyword evidence="8" id="KW-1185">Reference proteome</keyword>
<dbReference type="Gene3D" id="3.40.50.150">
    <property type="entry name" value="Vaccinia Virus protein VP39"/>
    <property type="match status" value="1"/>
</dbReference>
<proteinExistence type="predicted"/>
<organism evidence="7 8">
    <name type="scientific">Leucobacter edaphi</name>
    <dbReference type="NCBI Taxonomy" id="2796472"/>
    <lineage>
        <taxon>Bacteria</taxon>
        <taxon>Bacillati</taxon>
        <taxon>Actinomycetota</taxon>
        <taxon>Actinomycetes</taxon>
        <taxon>Micrococcales</taxon>
        <taxon>Microbacteriaceae</taxon>
        <taxon>Leucobacter</taxon>
    </lineage>
</organism>
<dbReference type="GO" id="GO:0006364">
    <property type="term" value="P:rRNA processing"/>
    <property type="evidence" value="ECO:0007669"/>
    <property type="project" value="UniProtKB-KW"/>
</dbReference>
<dbReference type="InterPro" id="IPR029063">
    <property type="entry name" value="SAM-dependent_MTases_sf"/>
</dbReference>
<keyword evidence="1" id="KW-0963">Cytoplasm</keyword>
<sequence length="545" mass="57523">MDPDLLDLLRSDLAAANYRSTAITGLIGDDADGARLRGVFAPARRALADAGATPLATLIELLLLGEEMSGERVARGLPGLGAEGARALGLIAPTDADPLRYRAALSLNPVSVADSLDDAPREWWILSDLDDQLRNGPASPQHVMGVGGATRSLIAQLPIGPIARGLDLGTGCGIVALHLALRGPVVATDLSARAITLARANARLNGVSGIEFREGDLFEPVAGEHFDLIASNPPFVVTPRRGADENRASEALPGAAPAVREGDSERYLYRDAGMVGDALAERVVTIGPAFLAGGGTLICLANWESPWGIDALERVREWIVSAEGRLAAWVIERDRVSPLQYAETWARDGGARQGDAEFDHLVSAWLDDFSERRIVALGLGSIRIRRLDDPEGRAAEPERDPGTLVHTERAGGAFGARPGAALDEAFDAMIATDRLSDAEVLARGWILDPAVREEREYRPGESDPRAIALVTDRGLARRATADTLLAAAVGACDGELTLAQIAGALATILEVDSGAAEEALVAGIRELVRLGMITPAPTGQDQRAR</sequence>
<evidence type="ECO:0000256" key="2">
    <source>
        <dbReference type="ARBA" id="ARBA00022552"/>
    </source>
</evidence>
<evidence type="ECO:0000256" key="3">
    <source>
        <dbReference type="ARBA" id="ARBA00022603"/>
    </source>
</evidence>
<keyword evidence="4" id="KW-0808">Transferase</keyword>
<dbReference type="GO" id="GO:0008170">
    <property type="term" value="F:N-methyltransferase activity"/>
    <property type="evidence" value="ECO:0007669"/>
    <property type="project" value="UniProtKB-ARBA"/>
</dbReference>
<protein>
    <submittedName>
        <fullName evidence="7">Methyltransferase</fullName>
    </submittedName>
</protein>
<accession>A0A934QDS5</accession>
<keyword evidence="2" id="KW-0698">rRNA processing</keyword>
<gene>
    <name evidence="7" type="ORF">JD292_04800</name>
</gene>
<evidence type="ECO:0000313" key="8">
    <source>
        <dbReference type="Proteomes" id="UP000618733"/>
    </source>
</evidence>
<keyword evidence="3 7" id="KW-0489">Methyltransferase</keyword>
<name>A0A934QDS5_9MICO</name>
<dbReference type="PANTHER" id="PTHR47816">
    <property type="entry name" value="RIBOSOMAL RNA SMALL SUBUNIT METHYLTRANSFERASE C"/>
    <property type="match status" value="1"/>
</dbReference>
<dbReference type="CDD" id="cd02440">
    <property type="entry name" value="AdoMet_MTases"/>
    <property type="match status" value="1"/>
</dbReference>
<evidence type="ECO:0000256" key="4">
    <source>
        <dbReference type="ARBA" id="ARBA00022679"/>
    </source>
</evidence>
<dbReference type="PANTHER" id="PTHR47816:SF4">
    <property type="entry name" value="RIBOSOMAL RNA SMALL SUBUNIT METHYLTRANSFERASE C"/>
    <property type="match status" value="1"/>
</dbReference>
<dbReference type="SUPFAM" id="SSF53335">
    <property type="entry name" value="S-adenosyl-L-methionine-dependent methyltransferases"/>
    <property type="match status" value="1"/>
</dbReference>
<dbReference type="Proteomes" id="UP000618733">
    <property type="component" value="Unassembled WGS sequence"/>
</dbReference>
<dbReference type="AlphaFoldDB" id="A0A934QDS5"/>
<dbReference type="InterPro" id="IPR007848">
    <property type="entry name" value="Small_mtfrase_dom"/>
</dbReference>
<comment type="caution">
    <text evidence="7">The sequence shown here is derived from an EMBL/GenBank/DDBJ whole genome shotgun (WGS) entry which is preliminary data.</text>
</comment>
<dbReference type="PROSITE" id="PS00092">
    <property type="entry name" value="N6_MTASE"/>
    <property type="match status" value="1"/>
</dbReference>
<dbReference type="RefSeq" id="WP_200131605.1">
    <property type="nucleotide sequence ID" value="NZ_JAEHOI010000003.1"/>
</dbReference>
<feature type="domain" description="DUF7059" evidence="6">
    <location>
        <begin position="15"/>
        <end position="96"/>
    </location>
</feature>
<reference evidence="7" key="1">
    <citation type="submission" date="2020-12" db="EMBL/GenBank/DDBJ databases">
        <title>Leucobacter sp. CAS2, isolated from Chromium sludge.</title>
        <authorList>
            <person name="Xu Z."/>
        </authorList>
    </citation>
    <scope>NUCLEOTIDE SEQUENCE</scope>
    <source>
        <strain evidence="7">CSA2</strain>
    </source>
</reference>
<evidence type="ECO:0000259" key="6">
    <source>
        <dbReference type="Pfam" id="PF23186"/>
    </source>
</evidence>
<feature type="domain" description="Methyltransferase small" evidence="5">
    <location>
        <begin position="149"/>
        <end position="237"/>
    </location>
</feature>
<dbReference type="Pfam" id="PF23186">
    <property type="entry name" value="DUF7059"/>
    <property type="match status" value="1"/>
</dbReference>
<evidence type="ECO:0000313" key="7">
    <source>
        <dbReference type="EMBL" id="MBK0421392.1"/>
    </source>
</evidence>
<dbReference type="InterPro" id="IPR046977">
    <property type="entry name" value="RsmC/RlmG"/>
</dbReference>
<dbReference type="EMBL" id="JAEHOI010000003">
    <property type="protein sequence ID" value="MBK0421392.1"/>
    <property type="molecule type" value="Genomic_DNA"/>
</dbReference>
<dbReference type="InterPro" id="IPR055487">
    <property type="entry name" value="DUF7059"/>
</dbReference>